<dbReference type="SMART" id="SM00345">
    <property type="entry name" value="HTH_GNTR"/>
    <property type="match status" value="1"/>
</dbReference>
<evidence type="ECO:0000256" key="2">
    <source>
        <dbReference type="ARBA" id="ARBA00023125"/>
    </source>
</evidence>
<keyword evidence="3" id="KW-0804">Transcription</keyword>
<dbReference type="GO" id="GO:0003700">
    <property type="term" value="F:DNA-binding transcription factor activity"/>
    <property type="evidence" value="ECO:0007669"/>
    <property type="project" value="InterPro"/>
</dbReference>
<dbReference type="InterPro" id="IPR028978">
    <property type="entry name" value="Chorismate_lyase_/UTRA_dom_sf"/>
</dbReference>
<organism evidence="5">
    <name type="scientific">Halomonas sp. RT37</name>
    <dbReference type="NCBI Taxonomy" id="2950872"/>
    <lineage>
        <taxon>Bacteria</taxon>
        <taxon>Pseudomonadati</taxon>
        <taxon>Pseudomonadota</taxon>
        <taxon>Gammaproteobacteria</taxon>
        <taxon>Oceanospirillales</taxon>
        <taxon>Halomonadaceae</taxon>
        <taxon>Halomonas</taxon>
    </lineage>
</organism>
<dbReference type="SMART" id="SM00866">
    <property type="entry name" value="UTRA"/>
    <property type="match status" value="1"/>
</dbReference>
<name>A0AAU7KLY5_9GAMM</name>
<dbReference type="PROSITE" id="PS50949">
    <property type="entry name" value="HTH_GNTR"/>
    <property type="match status" value="1"/>
</dbReference>
<dbReference type="Gene3D" id="1.10.10.10">
    <property type="entry name" value="Winged helix-like DNA-binding domain superfamily/Winged helix DNA-binding domain"/>
    <property type="match status" value="1"/>
</dbReference>
<evidence type="ECO:0000256" key="3">
    <source>
        <dbReference type="ARBA" id="ARBA00023163"/>
    </source>
</evidence>
<dbReference type="InterPro" id="IPR050679">
    <property type="entry name" value="Bact_HTH_transcr_reg"/>
</dbReference>
<keyword evidence="2" id="KW-0238">DNA-binding</keyword>
<evidence type="ECO:0000256" key="1">
    <source>
        <dbReference type="ARBA" id="ARBA00023015"/>
    </source>
</evidence>
<dbReference type="PANTHER" id="PTHR44846:SF1">
    <property type="entry name" value="MANNOSYL-D-GLYCERATE TRANSPORT_METABOLISM SYSTEM REPRESSOR MNGR-RELATED"/>
    <property type="match status" value="1"/>
</dbReference>
<sequence>MDQPSLSYRPLYQQIKEVLLQRIVSGEWAPGTFIPSESALAKEYQVSVGTLRKALDSLASDNVVIRYQGKGTVVATHDQDSSLFRFFHLTRLDGTRSLPTSRILVRERRPANEEEMEVLGLEDADDVIHIRRVRELDERPALLEDVVVAATRFPTLESLPETLPNTLYQLYQQRFGCNVSHAEERLFAVAAGKDEAHHLEIAEGSPILEIRRVARDIQEQALEYRVSRCETRHHCYFNEL</sequence>
<dbReference type="Pfam" id="PF00392">
    <property type="entry name" value="GntR"/>
    <property type="match status" value="1"/>
</dbReference>
<dbReference type="InterPro" id="IPR036388">
    <property type="entry name" value="WH-like_DNA-bd_sf"/>
</dbReference>
<dbReference type="AlphaFoldDB" id="A0AAU7KLY5"/>
<accession>A0AAU7KLY5</accession>
<evidence type="ECO:0000259" key="4">
    <source>
        <dbReference type="PROSITE" id="PS50949"/>
    </source>
</evidence>
<dbReference type="Pfam" id="PF07702">
    <property type="entry name" value="UTRA"/>
    <property type="match status" value="1"/>
</dbReference>
<dbReference type="PANTHER" id="PTHR44846">
    <property type="entry name" value="MANNOSYL-D-GLYCERATE TRANSPORT/METABOLISM SYSTEM REPRESSOR MNGR-RELATED"/>
    <property type="match status" value="1"/>
</dbReference>
<dbReference type="SUPFAM" id="SSF46785">
    <property type="entry name" value="Winged helix' DNA-binding domain"/>
    <property type="match status" value="1"/>
</dbReference>
<dbReference type="Gene3D" id="3.40.1410.10">
    <property type="entry name" value="Chorismate lyase-like"/>
    <property type="match status" value="1"/>
</dbReference>
<gene>
    <name evidence="5" type="ORF">NFG58_05040</name>
</gene>
<dbReference type="InterPro" id="IPR011663">
    <property type="entry name" value="UTRA"/>
</dbReference>
<dbReference type="GO" id="GO:0045892">
    <property type="term" value="P:negative regulation of DNA-templated transcription"/>
    <property type="evidence" value="ECO:0007669"/>
    <property type="project" value="TreeGrafter"/>
</dbReference>
<proteinExistence type="predicted"/>
<dbReference type="InterPro" id="IPR036390">
    <property type="entry name" value="WH_DNA-bd_sf"/>
</dbReference>
<feature type="domain" description="HTH gntR-type" evidence="4">
    <location>
        <begin position="9"/>
        <end position="77"/>
    </location>
</feature>
<dbReference type="SUPFAM" id="SSF64288">
    <property type="entry name" value="Chorismate lyase-like"/>
    <property type="match status" value="1"/>
</dbReference>
<protein>
    <submittedName>
        <fullName evidence="5">GntR family transcriptional regulator</fullName>
    </submittedName>
</protein>
<keyword evidence="1" id="KW-0805">Transcription regulation</keyword>
<reference evidence="5" key="1">
    <citation type="submission" date="2022-06" db="EMBL/GenBank/DDBJ databases">
        <title>A novel DMS-producing enzyme.</title>
        <authorList>
            <person name="Zhang Y."/>
        </authorList>
    </citation>
    <scope>NUCLEOTIDE SEQUENCE</scope>
    <source>
        <strain evidence="5">RT37</strain>
    </source>
</reference>
<dbReference type="EMBL" id="CP098827">
    <property type="protein sequence ID" value="XBO72078.1"/>
    <property type="molecule type" value="Genomic_DNA"/>
</dbReference>
<dbReference type="InterPro" id="IPR000524">
    <property type="entry name" value="Tscrpt_reg_HTH_GntR"/>
</dbReference>
<dbReference type="GO" id="GO:0003677">
    <property type="term" value="F:DNA binding"/>
    <property type="evidence" value="ECO:0007669"/>
    <property type="project" value="UniProtKB-KW"/>
</dbReference>
<dbReference type="RefSeq" id="WP_108449804.1">
    <property type="nucleotide sequence ID" value="NZ_CP098827.1"/>
</dbReference>
<evidence type="ECO:0000313" key="5">
    <source>
        <dbReference type="EMBL" id="XBO72078.1"/>
    </source>
</evidence>
<dbReference type="CDD" id="cd07377">
    <property type="entry name" value="WHTH_GntR"/>
    <property type="match status" value="1"/>
</dbReference>